<keyword evidence="2" id="KW-1185">Reference proteome</keyword>
<evidence type="ECO:0000313" key="1">
    <source>
        <dbReference type="EMBL" id="QCT01021.1"/>
    </source>
</evidence>
<organism evidence="1 2">
    <name type="scientific">Paenibacillus algicola</name>
    <dbReference type="NCBI Taxonomy" id="2565926"/>
    <lineage>
        <taxon>Bacteria</taxon>
        <taxon>Bacillati</taxon>
        <taxon>Bacillota</taxon>
        <taxon>Bacilli</taxon>
        <taxon>Bacillales</taxon>
        <taxon>Paenibacillaceae</taxon>
        <taxon>Paenibacillus</taxon>
    </lineage>
</organism>
<reference evidence="1 2" key="1">
    <citation type="submission" date="2019-05" db="EMBL/GenBank/DDBJ databases">
        <authorList>
            <person name="Chen C."/>
        </authorList>
    </citation>
    <scope>NUCLEOTIDE SEQUENCE [LARGE SCALE GENOMIC DNA]</scope>
    <source>
        <strain evidence="1 2">HB172198</strain>
    </source>
</reference>
<accession>A0A4P8XIA0</accession>
<protein>
    <submittedName>
        <fullName evidence="1">Uncharacterized protein</fullName>
    </submittedName>
</protein>
<gene>
    <name evidence="1" type="ORF">E6C60_0296</name>
</gene>
<evidence type="ECO:0000313" key="2">
    <source>
        <dbReference type="Proteomes" id="UP000300879"/>
    </source>
</evidence>
<dbReference type="Proteomes" id="UP000300879">
    <property type="component" value="Chromosome"/>
</dbReference>
<dbReference type="RefSeq" id="WP_138224141.1">
    <property type="nucleotide sequence ID" value="NZ_CP040396.1"/>
</dbReference>
<sequence>MKNKLFTLLIVFFLIMNIGCSRQTEINSSLDISLLNYNNIKKGDHYYLEYEINITNNADAAIYIESVKPLINNINEDLTNQVNKEVKPKDSIKIESSVLLPSDKKFEITKIVIKNSQEFIFKK</sequence>
<name>A0A4P8XIA0_9BACL</name>
<proteinExistence type="predicted"/>
<dbReference type="AlphaFoldDB" id="A0A4P8XIA0"/>
<dbReference type="KEGG" id="palo:E6C60_0296"/>
<dbReference type="EMBL" id="CP040396">
    <property type="protein sequence ID" value="QCT01021.1"/>
    <property type="molecule type" value="Genomic_DNA"/>
</dbReference>